<evidence type="ECO:0000256" key="1">
    <source>
        <dbReference type="SAM" id="Phobius"/>
    </source>
</evidence>
<evidence type="ECO:0008006" key="4">
    <source>
        <dbReference type="Google" id="ProtNLM"/>
    </source>
</evidence>
<evidence type="ECO:0000313" key="2">
    <source>
        <dbReference type="EMBL" id="WHF52402.1"/>
    </source>
</evidence>
<accession>A0ABY8RH80</accession>
<evidence type="ECO:0000313" key="3">
    <source>
        <dbReference type="Proteomes" id="UP001241656"/>
    </source>
</evidence>
<reference evidence="2 3" key="1">
    <citation type="submission" date="2023-05" db="EMBL/GenBank/DDBJ databases">
        <title>Genomic insight into Chryseobacterium sp. wdc7 isolated forest soil (Gotjawal).</title>
        <authorList>
            <person name="Park S.-J."/>
        </authorList>
    </citation>
    <scope>NUCLEOTIDE SEQUENCE [LARGE SCALE GENOMIC DNA]</scope>
    <source>
        <strain evidence="3">wdc7</strain>
    </source>
</reference>
<keyword evidence="1" id="KW-0812">Transmembrane</keyword>
<gene>
    <name evidence="2" type="ORF">QGN23_03760</name>
</gene>
<keyword evidence="1" id="KW-1133">Transmembrane helix</keyword>
<organism evidence="2 3">
    <name type="scientific">Chryseobacterium gotjawalense</name>
    <dbReference type="NCBI Taxonomy" id="3042315"/>
    <lineage>
        <taxon>Bacteria</taxon>
        <taxon>Pseudomonadati</taxon>
        <taxon>Bacteroidota</taxon>
        <taxon>Flavobacteriia</taxon>
        <taxon>Flavobacteriales</taxon>
        <taxon>Weeksellaceae</taxon>
        <taxon>Chryseobacterium group</taxon>
        <taxon>Chryseobacterium</taxon>
    </lineage>
</organism>
<keyword evidence="1" id="KW-0472">Membrane</keyword>
<name>A0ABY8RH80_9FLAO</name>
<proteinExistence type="predicted"/>
<dbReference type="RefSeq" id="WP_282905697.1">
    <property type="nucleotide sequence ID" value="NZ_CP124855.1"/>
</dbReference>
<feature type="transmembrane region" description="Helical" evidence="1">
    <location>
        <begin position="6"/>
        <end position="26"/>
    </location>
</feature>
<protein>
    <recommendedName>
        <fullName evidence="4">DUF4760 domain-containing protein</fullName>
    </recommendedName>
</protein>
<dbReference type="EMBL" id="CP124855">
    <property type="protein sequence ID" value="WHF52402.1"/>
    <property type="molecule type" value="Genomic_DNA"/>
</dbReference>
<dbReference type="Proteomes" id="UP001241656">
    <property type="component" value="Chromosome"/>
</dbReference>
<keyword evidence="3" id="KW-1185">Reference proteome</keyword>
<sequence length="189" mass="22505">MKEFLNYYVIPLGVISTFIVGVYNIYIIRKNLKSTKFIETITTERIKWLNILREEISEIISIISDSLIFYNKGVSSIVEEDPNENSAFNRKYNDSMHNLDTNTSELLSYKNKIDYSEVIKKLYILKLRFNPSEDSETLSYVQYFIEFYNKEYKSADDLIEAKNKIDLFVKNIQLLLKKEWEKVKRETKM</sequence>